<dbReference type="InterPro" id="IPR006016">
    <property type="entry name" value="UspA"/>
</dbReference>
<dbReference type="Gene3D" id="3.40.50.620">
    <property type="entry name" value="HUPs"/>
    <property type="match status" value="1"/>
</dbReference>
<feature type="compositionally biased region" description="Polar residues" evidence="1">
    <location>
        <begin position="30"/>
        <end position="48"/>
    </location>
</feature>
<dbReference type="PANTHER" id="PTHR47815">
    <property type="entry name" value="UNIVERSAL STRESS PROTEIN A FAMILY PROTEIN C25B2.10"/>
    <property type="match status" value="1"/>
</dbReference>
<evidence type="ECO:0000256" key="1">
    <source>
        <dbReference type="SAM" id="MobiDB-lite"/>
    </source>
</evidence>
<dbReference type="PANTHER" id="PTHR47815:SF1">
    <property type="entry name" value="UNIVERSAL STRESS PROTEIN A FAMILY PROTEIN C25B2.10"/>
    <property type="match status" value="1"/>
</dbReference>
<dbReference type="OrthoDB" id="843225at2759"/>
<evidence type="ECO:0000313" key="3">
    <source>
        <dbReference type="EMBL" id="KIJ29938.1"/>
    </source>
</evidence>
<keyword evidence="4" id="KW-1185">Reference proteome</keyword>
<feature type="region of interest" description="Disordered" evidence="1">
    <location>
        <begin position="1"/>
        <end position="49"/>
    </location>
</feature>
<feature type="domain" description="UspA" evidence="2">
    <location>
        <begin position="119"/>
        <end position="255"/>
    </location>
</feature>
<protein>
    <recommendedName>
        <fullName evidence="2">UspA domain-containing protein</fullName>
    </recommendedName>
</protein>
<evidence type="ECO:0000313" key="4">
    <source>
        <dbReference type="Proteomes" id="UP000054279"/>
    </source>
</evidence>
<dbReference type="EMBL" id="KN837272">
    <property type="protein sequence ID" value="KIJ29938.1"/>
    <property type="molecule type" value="Genomic_DNA"/>
</dbReference>
<dbReference type="Proteomes" id="UP000054279">
    <property type="component" value="Unassembled WGS sequence"/>
</dbReference>
<feature type="non-terminal residue" evidence="3">
    <location>
        <position position="255"/>
    </location>
</feature>
<reference evidence="3 4" key="1">
    <citation type="submission" date="2014-06" db="EMBL/GenBank/DDBJ databases">
        <title>Evolutionary Origins and Diversification of the Mycorrhizal Mutualists.</title>
        <authorList>
            <consortium name="DOE Joint Genome Institute"/>
            <consortium name="Mycorrhizal Genomics Consortium"/>
            <person name="Kohler A."/>
            <person name="Kuo A."/>
            <person name="Nagy L.G."/>
            <person name="Floudas D."/>
            <person name="Copeland A."/>
            <person name="Barry K.W."/>
            <person name="Cichocki N."/>
            <person name="Veneault-Fourrey C."/>
            <person name="LaButti K."/>
            <person name="Lindquist E.A."/>
            <person name="Lipzen A."/>
            <person name="Lundell T."/>
            <person name="Morin E."/>
            <person name="Murat C."/>
            <person name="Riley R."/>
            <person name="Ohm R."/>
            <person name="Sun H."/>
            <person name="Tunlid A."/>
            <person name="Henrissat B."/>
            <person name="Grigoriev I.V."/>
            <person name="Hibbett D.S."/>
            <person name="Martin F."/>
        </authorList>
    </citation>
    <scope>NUCLEOTIDE SEQUENCE [LARGE SCALE GENOMIC DNA]</scope>
    <source>
        <strain evidence="3 4">SS14</strain>
    </source>
</reference>
<sequence length="255" mass="27728">MSSQSSRPPSFLSQSPPAATPILKPALKTSRPSTPFNGTSNLPETESISPIFETTGGTDYFPRISTQTSGSGTVGVKTRYKSKVGFDTLQTQTDATLFSFTLQMKSEGYKRLRSTRCYLVAASADESGSHALDWVMESLAQEGDELIVFRGFDGDDMGDNQEDKKQEAQDLMHSVLEKNDENEPGRKISVIVEFVGGKITSSIERLIALYRPDFLVVGTRTRSVLQQWGAALGAPGMGSVSRYCVSRSPVPVIVV</sequence>
<proteinExistence type="predicted"/>
<gene>
    <name evidence="3" type="ORF">M422DRAFT_187788</name>
</gene>
<dbReference type="HOGENOM" id="CLU_060788_1_0_1"/>
<feature type="compositionally biased region" description="Low complexity" evidence="1">
    <location>
        <begin position="1"/>
        <end position="17"/>
    </location>
</feature>
<evidence type="ECO:0000259" key="2">
    <source>
        <dbReference type="Pfam" id="PF00582"/>
    </source>
</evidence>
<name>A0A0C9TJV9_SPHS4</name>
<dbReference type="CDD" id="cd23659">
    <property type="entry name" value="USP_At3g01520-like"/>
    <property type="match status" value="1"/>
</dbReference>
<organism evidence="3 4">
    <name type="scientific">Sphaerobolus stellatus (strain SS14)</name>
    <dbReference type="NCBI Taxonomy" id="990650"/>
    <lineage>
        <taxon>Eukaryota</taxon>
        <taxon>Fungi</taxon>
        <taxon>Dikarya</taxon>
        <taxon>Basidiomycota</taxon>
        <taxon>Agaricomycotina</taxon>
        <taxon>Agaricomycetes</taxon>
        <taxon>Phallomycetidae</taxon>
        <taxon>Geastrales</taxon>
        <taxon>Sphaerobolaceae</taxon>
        <taxon>Sphaerobolus</taxon>
    </lineage>
</organism>
<dbReference type="InterPro" id="IPR014729">
    <property type="entry name" value="Rossmann-like_a/b/a_fold"/>
</dbReference>
<accession>A0A0C9TJV9</accession>
<dbReference type="AlphaFoldDB" id="A0A0C9TJV9"/>
<dbReference type="SUPFAM" id="SSF52402">
    <property type="entry name" value="Adenine nucleotide alpha hydrolases-like"/>
    <property type="match status" value="1"/>
</dbReference>
<dbReference type="Pfam" id="PF00582">
    <property type="entry name" value="Usp"/>
    <property type="match status" value="1"/>
</dbReference>